<dbReference type="InterPro" id="IPR050742">
    <property type="entry name" value="Helicase_Restrict-Modif_Enz"/>
</dbReference>
<dbReference type="AlphaFoldDB" id="A0A1Z4M3C4"/>
<organism evidence="4 5">
    <name type="scientific">Calothrix parasitica NIES-267</name>
    <dbReference type="NCBI Taxonomy" id="1973488"/>
    <lineage>
        <taxon>Bacteria</taxon>
        <taxon>Bacillati</taxon>
        <taxon>Cyanobacteriota</taxon>
        <taxon>Cyanophyceae</taxon>
        <taxon>Nostocales</taxon>
        <taxon>Calotrichaceae</taxon>
        <taxon>Calothrix</taxon>
    </lineage>
</organism>
<dbReference type="Gene3D" id="3.90.1570.30">
    <property type="match status" value="1"/>
</dbReference>
<keyword evidence="4" id="KW-0614">Plasmid</keyword>
<dbReference type="Pfam" id="PF00271">
    <property type="entry name" value="Helicase_C"/>
    <property type="match status" value="1"/>
</dbReference>
<dbReference type="Gene3D" id="3.40.50.300">
    <property type="entry name" value="P-loop containing nucleotide triphosphate hydrolases"/>
    <property type="match status" value="2"/>
</dbReference>
<dbReference type="PANTHER" id="PTHR47396:SF1">
    <property type="entry name" value="ATP-DEPENDENT HELICASE IRC3-RELATED"/>
    <property type="match status" value="1"/>
</dbReference>
<dbReference type="SMART" id="SM00487">
    <property type="entry name" value="DEXDc"/>
    <property type="match status" value="1"/>
</dbReference>
<dbReference type="InterPro" id="IPR014001">
    <property type="entry name" value="Helicase_ATP-bd"/>
</dbReference>
<sequence length="1121" mass="127341">MTSSQPASPNFGFLASHDSQLVRLGTLAERYFADDPNTCLIKLRQFGELLAQLVAANAGMYIYDERQIDLLRRLRDKNIIVGKVYRLFDELRFVGNKANHELQGDSRTALSNLKYARELGVWFHKYTTKQRNFNPGAFVPPPNPKQETRALKEELAKLQEELNASRSAAELAQIKVQQEAQLRVSAEELAKEAEAAKVEALNHLATIQANAETQSPQTIKETIQEAQIAGDKVDIDERETRRLIDAQLREAGWEADSENLTYGNGTRPQKNKNMAIAEFPTEKGRADYALFAGLQIIAVVEAKRRSKDVAADIEQAKRYSRGFKIPSNNQSDATQIEYSAAGSWGEFKVPFVFATNGRDFLQQLRTKSGIWFCDLRRPQNLSRPLTTWYSPQGLLDLLEQDIDQAHQKLQQEGFNYNLELRDYQILAIEKIEARLSEDIRNILVAMATGTGKTKTCIALVYRLLKTKRFRRVLFLVDRSALGEQAANAFKDTRMESLQTFADIFDIKELGEGAPDRDTKVQIATVQSFVKRIFYPSDDATIPTADSYDCIVVDECHRGYLLDRELSETELTFRDYNDYISKYRRVLDHFDAVKIGLTATPALHTTEIFGDPVYTYSYRKAVIEGWLIDHEPPIRITTRLSQSGISWQAGEEMEYFDPATGEVDLVHAPDEVTIEIEQFNKQVITTEFNRVVCEALAPEIDPSMPEKTLIFCVSNDHADIVVDQLKQALEKEYGSVDDDAVIKITGSADKPLQLIRRFKNEANPKIAVTVDLLTTGIDVPPICNLVFIRRVNSRILYEQMLGRATRRCDDINKEVFRIFDTVDLYNAIAPFNQMKPVVVNPNITFTQLVDELDKVPDAEASQLIVDQLLAKLQRKHHKLSDTNSQNIELAAGMTVGDMVEHLRQASPQEVKQWFAQRKAIAQMLDAKDGGRKPILISHHDDEVISIERGYGNAEQPEDYLDNFQTFLRENINKIPALMVVTQRPRELTRAQLKELRLLLDQAGYKETYLQEAWRHLTNEDIAASIIGFIRQASIGDALVPYSQRVDKAINKILVAQNWTTPQRKWLERIGKQLKVETVVDKEAFNTGEFKAQGGFNRINKVFQGKLETILIEINDALWQDVG</sequence>
<evidence type="ECO:0000259" key="2">
    <source>
        <dbReference type="PROSITE" id="PS51192"/>
    </source>
</evidence>
<feature type="domain" description="Helicase C-terminal" evidence="3">
    <location>
        <begin position="682"/>
        <end position="855"/>
    </location>
</feature>
<dbReference type="Proteomes" id="UP000218418">
    <property type="component" value="Plasmid plasmid4"/>
</dbReference>
<gene>
    <name evidence="4" type="ORF">NIES267_75240</name>
</gene>
<dbReference type="Pfam" id="PF04313">
    <property type="entry name" value="HSDR_N"/>
    <property type="match status" value="1"/>
</dbReference>
<evidence type="ECO:0000256" key="1">
    <source>
        <dbReference type="SAM" id="Coils"/>
    </source>
</evidence>
<dbReference type="PROSITE" id="PS51192">
    <property type="entry name" value="HELICASE_ATP_BIND_1"/>
    <property type="match status" value="1"/>
</dbReference>
<dbReference type="PROSITE" id="PS51194">
    <property type="entry name" value="HELICASE_CTER"/>
    <property type="match status" value="1"/>
</dbReference>
<dbReference type="GO" id="GO:0009307">
    <property type="term" value="P:DNA restriction-modification system"/>
    <property type="evidence" value="ECO:0007669"/>
    <property type="project" value="UniProtKB-KW"/>
</dbReference>
<dbReference type="Pfam" id="PF08463">
    <property type="entry name" value="EcoEI_R_C"/>
    <property type="match status" value="1"/>
</dbReference>
<dbReference type="GO" id="GO:0005829">
    <property type="term" value="C:cytosol"/>
    <property type="evidence" value="ECO:0007669"/>
    <property type="project" value="TreeGrafter"/>
</dbReference>
<name>A0A1Z4M3C4_9CYAN</name>
<accession>A0A1Z4M3C4</accession>
<dbReference type="SUPFAM" id="SSF52540">
    <property type="entry name" value="P-loop containing nucleoside triphosphate hydrolases"/>
    <property type="match status" value="1"/>
</dbReference>
<dbReference type="REBASE" id="206671">
    <property type="entry name" value="Cpa267ORF75220P"/>
</dbReference>
<keyword evidence="1" id="KW-0175">Coiled coil</keyword>
<dbReference type="CDD" id="cd18799">
    <property type="entry name" value="SF2_C_EcoAI-like"/>
    <property type="match status" value="1"/>
</dbReference>
<reference evidence="4 5" key="1">
    <citation type="submission" date="2017-06" db="EMBL/GenBank/DDBJ databases">
        <title>Genome sequencing of cyanobaciteial culture collection at National Institute for Environmental Studies (NIES).</title>
        <authorList>
            <person name="Hirose Y."/>
            <person name="Shimura Y."/>
            <person name="Fujisawa T."/>
            <person name="Nakamura Y."/>
            <person name="Kawachi M."/>
        </authorList>
    </citation>
    <scope>NUCLEOTIDE SEQUENCE [LARGE SCALE GENOMIC DNA]</scope>
    <source>
        <strain evidence="4 5">NIES-267</strain>
        <plasmid evidence="5">Plasmid4 dna</plasmid>
    </source>
</reference>
<dbReference type="InterPro" id="IPR013670">
    <property type="entry name" value="EcoEI_R_C_dom"/>
</dbReference>
<dbReference type="NCBIfam" id="NF008521">
    <property type="entry name" value="PRK11448.1"/>
    <property type="match status" value="1"/>
</dbReference>
<dbReference type="InterPro" id="IPR027417">
    <property type="entry name" value="P-loop_NTPase"/>
</dbReference>
<feature type="domain" description="Helicase ATP-binding" evidence="2">
    <location>
        <begin position="433"/>
        <end position="618"/>
    </location>
</feature>
<geneLocation type="plasmid" evidence="5">
    <name>Plasmid4 dna</name>
</geneLocation>
<dbReference type="GO" id="GO:0003677">
    <property type="term" value="F:DNA binding"/>
    <property type="evidence" value="ECO:0007669"/>
    <property type="project" value="UniProtKB-KW"/>
</dbReference>
<keyword evidence="5" id="KW-1185">Reference proteome</keyword>
<evidence type="ECO:0000259" key="3">
    <source>
        <dbReference type="PROSITE" id="PS51194"/>
    </source>
</evidence>
<feature type="coiled-coil region" evidence="1">
    <location>
        <begin position="148"/>
        <end position="210"/>
    </location>
</feature>
<dbReference type="GO" id="GO:0009035">
    <property type="term" value="F:type I site-specific deoxyribonuclease activity"/>
    <property type="evidence" value="ECO:0007669"/>
    <property type="project" value="UniProtKB-EC"/>
</dbReference>
<dbReference type="CDD" id="cd18032">
    <property type="entry name" value="DEXHc_RE_I_III_res"/>
    <property type="match status" value="1"/>
</dbReference>
<evidence type="ECO:0000313" key="5">
    <source>
        <dbReference type="Proteomes" id="UP000218418"/>
    </source>
</evidence>
<dbReference type="EMBL" id="AP018231">
    <property type="protein sequence ID" value="BAY87982.1"/>
    <property type="molecule type" value="Genomic_DNA"/>
</dbReference>
<protein>
    <submittedName>
        <fullName evidence="4">Type III restriction enzyme res subunit</fullName>
    </submittedName>
</protein>
<dbReference type="GO" id="GO:0005524">
    <property type="term" value="F:ATP binding"/>
    <property type="evidence" value="ECO:0007669"/>
    <property type="project" value="UniProtKB-KW"/>
</dbReference>
<proteinExistence type="predicted"/>
<dbReference type="PANTHER" id="PTHR47396">
    <property type="entry name" value="TYPE I RESTRICTION ENZYME ECOKI R PROTEIN"/>
    <property type="match status" value="1"/>
</dbReference>
<dbReference type="OrthoDB" id="9802848at2"/>
<dbReference type="InterPro" id="IPR006935">
    <property type="entry name" value="Helicase/UvrB_N"/>
</dbReference>
<dbReference type="InterPro" id="IPR007409">
    <property type="entry name" value="Restrct_endonuc_type1_HsdR_N"/>
</dbReference>
<dbReference type="InterPro" id="IPR001650">
    <property type="entry name" value="Helicase_C-like"/>
</dbReference>
<evidence type="ECO:0000313" key="4">
    <source>
        <dbReference type="EMBL" id="BAY87982.1"/>
    </source>
</evidence>
<dbReference type="Pfam" id="PF04851">
    <property type="entry name" value="ResIII"/>
    <property type="match status" value="1"/>
</dbReference>